<gene>
    <name evidence="3" type="ORF">NDI54_19235</name>
</gene>
<dbReference type="Pfam" id="PF03091">
    <property type="entry name" value="CutA1"/>
    <property type="match status" value="1"/>
</dbReference>
<evidence type="ECO:0000256" key="2">
    <source>
        <dbReference type="ARBA" id="ARBA00022490"/>
    </source>
</evidence>
<dbReference type="AlphaFoldDB" id="A0AAE4JIA0"/>
<dbReference type="PANTHER" id="PTHR23419:SF8">
    <property type="entry name" value="FI09726P"/>
    <property type="match status" value="1"/>
</dbReference>
<organism evidence="3 4">
    <name type="scientific">Haloarcula terrestris</name>
    <dbReference type="NCBI Taxonomy" id="2950533"/>
    <lineage>
        <taxon>Archaea</taxon>
        <taxon>Methanobacteriati</taxon>
        <taxon>Methanobacteriota</taxon>
        <taxon>Stenosarchaea group</taxon>
        <taxon>Halobacteria</taxon>
        <taxon>Halobacteriales</taxon>
        <taxon>Haloarculaceae</taxon>
        <taxon>Haloarcula</taxon>
    </lineage>
</organism>
<dbReference type="InterPro" id="IPR004323">
    <property type="entry name" value="Ion_tolerance_CutA"/>
</dbReference>
<keyword evidence="2" id="KW-0963">Cytoplasm</keyword>
<reference evidence="3 4" key="1">
    <citation type="submission" date="2022-06" db="EMBL/GenBank/DDBJ databases">
        <title>Haloarcula sp. a new haloarchaeum isolate from saline soil.</title>
        <authorList>
            <person name="Strakova D."/>
            <person name="Galisteo C."/>
            <person name="Sanchez-Porro C."/>
            <person name="Ventosa A."/>
        </authorList>
    </citation>
    <scope>NUCLEOTIDE SEQUENCE [LARGE SCALE GENOMIC DNA]</scope>
    <source>
        <strain evidence="3 4">S1AR25-5A</strain>
    </source>
</reference>
<comment type="similarity">
    <text evidence="1">Belongs to the CutA family.</text>
</comment>
<dbReference type="RefSeq" id="WP_310898007.1">
    <property type="nucleotide sequence ID" value="NZ_JAMQOM010000015.1"/>
</dbReference>
<comment type="caution">
    <text evidence="3">The sequence shown here is derived from an EMBL/GenBank/DDBJ whole genome shotgun (WGS) entry which is preliminary data.</text>
</comment>
<dbReference type="Proteomes" id="UP001253439">
    <property type="component" value="Unassembled WGS sequence"/>
</dbReference>
<sequence length="102" mass="11847">MPTIYITAPQEAAAEIAQTLVEERLAACVNRVACESVYRWEGDVHTDTEEILLAKTTDERYPDLRDRIVELHPYEVPCIERFDEKDTFEPFSNWRNKTVDTA</sequence>
<evidence type="ECO:0000313" key="3">
    <source>
        <dbReference type="EMBL" id="MDS0223477.1"/>
    </source>
</evidence>
<dbReference type="SUPFAM" id="SSF54913">
    <property type="entry name" value="GlnB-like"/>
    <property type="match status" value="1"/>
</dbReference>
<dbReference type="InterPro" id="IPR011322">
    <property type="entry name" value="N-reg_PII-like_a/b"/>
</dbReference>
<dbReference type="EMBL" id="JAMQOM010000015">
    <property type="protein sequence ID" value="MDS0223477.1"/>
    <property type="molecule type" value="Genomic_DNA"/>
</dbReference>
<keyword evidence="4" id="KW-1185">Reference proteome</keyword>
<name>A0AAE4JIA0_9EURY</name>
<protein>
    <submittedName>
        <fullName evidence="3">Divalent-cation tolerance protein CutA</fullName>
    </submittedName>
</protein>
<dbReference type="PANTHER" id="PTHR23419">
    <property type="entry name" value="DIVALENT CATION TOLERANCE CUTA-RELATED"/>
    <property type="match status" value="1"/>
</dbReference>
<dbReference type="GO" id="GO:0005507">
    <property type="term" value="F:copper ion binding"/>
    <property type="evidence" value="ECO:0007669"/>
    <property type="project" value="TreeGrafter"/>
</dbReference>
<dbReference type="Gene3D" id="3.30.70.120">
    <property type="match status" value="1"/>
</dbReference>
<dbReference type="GO" id="GO:0010038">
    <property type="term" value="P:response to metal ion"/>
    <property type="evidence" value="ECO:0007669"/>
    <property type="project" value="InterPro"/>
</dbReference>
<evidence type="ECO:0000313" key="4">
    <source>
        <dbReference type="Proteomes" id="UP001253439"/>
    </source>
</evidence>
<dbReference type="InterPro" id="IPR015867">
    <property type="entry name" value="N-reg_PII/ATP_PRibTrfase_C"/>
</dbReference>
<proteinExistence type="inferred from homology"/>
<accession>A0AAE4JIA0</accession>
<evidence type="ECO:0000256" key="1">
    <source>
        <dbReference type="ARBA" id="ARBA00010169"/>
    </source>
</evidence>